<dbReference type="InterPro" id="IPR035531">
    <property type="entry name" value="GTPBP1-like"/>
</dbReference>
<name>A0A7L4P7Q9_9CREN</name>
<dbReference type="InterPro" id="IPR000795">
    <property type="entry name" value="T_Tr_GTP-bd_dom"/>
</dbReference>
<dbReference type="AlphaFoldDB" id="A0A7L4P7Q9"/>
<dbReference type="PANTHER" id="PTHR43721">
    <property type="entry name" value="ELONGATION FACTOR TU-RELATED"/>
    <property type="match status" value="1"/>
</dbReference>
<reference evidence="4 5" key="1">
    <citation type="journal article" date="2020" name="Nat. Commun.">
        <title>The structures of two archaeal type IV pili illuminate evolutionary relationships.</title>
        <authorList>
            <person name="Wang F."/>
            <person name="Baquero D.P."/>
            <person name="Su Z."/>
            <person name="Beltran L.C."/>
            <person name="Prangishvili D."/>
            <person name="Krupovic M."/>
            <person name="Egelman E.H."/>
        </authorList>
    </citation>
    <scope>NUCLEOTIDE SEQUENCE [LARGE SCALE GENOMIC DNA]</scope>
    <source>
        <strain evidence="4 5">2GA</strain>
    </source>
</reference>
<keyword evidence="2" id="KW-0342">GTP-binding</keyword>
<evidence type="ECO:0000256" key="2">
    <source>
        <dbReference type="ARBA" id="ARBA00023134"/>
    </source>
</evidence>
<dbReference type="InterPro" id="IPR004161">
    <property type="entry name" value="EFTu-like_2"/>
</dbReference>
<sequence length="517" mass="55606">MFPPESEEGNVEYKLTLGYQDVDRLAGQLKRRALEGGGEAVYLIGVSDDGRPVGLPDDGLVRALGVLREAARRVGASLYVLRVSEGVRGKVAEVLVRLVGREEPPPTVTVVAMGNVDAGKSTLIGVLTTGRLDDGKGAARAFASRYKHEVLSGRTSAVSLRLLGFSGDAVVNHKLVDPLDEAEVYKRSDKLILLVDVGGHERYLRTALRGLFSSQPDYVMLVVAANSGVQKMTKEHLGIAVALGIPVFVVVTRIDIAPDEVFKRTVDDVVRILKMPGVSKIPFVVRDAGDVVPAAEAMPAGRVAPIFYVSSVTGHGLDLLLRFLSLLPKRRRWDYGGDFLMYVSDIYLVKGVGLVVGGLVERGSLRVGDKIWVGPYGDGGWAQAAVKSIHLNRTPVEAAKAGSFVTVALDKVDKIEKGMTLSARPLKAVKEITAEVLVLRHPTVIRPGFSGVLHYKAVRTGGYIKEIDKGELMVGDSGVVKLELSRPWFIDGGVFVFRNGPTRIFGRVLGTDGASPT</sequence>
<dbReference type="GO" id="GO:0003924">
    <property type="term" value="F:GTPase activity"/>
    <property type="evidence" value="ECO:0007669"/>
    <property type="project" value="InterPro"/>
</dbReference>
<evidence type="ECO:0000313" key="5">
    <source>
        <dbReference type="Proteomes" id="UP000554766"/>
    </source>
</evidence>
<dbReference type="FunFam" id="3.40.50.300:FF:001865">
    <property type="entry name" value="GTP-binding protein"/>
    <property type="match status" value="1"/>
</dbReference>
<keyword evidence="1" id="KW-0547">Nucleotide-binding</keyword>
<comment type="caution">
    <text evidence="4">The sequence shown here is derived from an EMBL/GenBank/DDBJ whole genome shotgun (WGS) entry which is preliminary data.</text>
</comment>
<feature type="domain" description="Tr-type G" evidence="3">
    <location>
        <begin position="105"/>
        <end position="332"/>
    </location>
</feature>
<protein>
    <submittedName>
        <fullName evidence="4">GTP-binding protein</fullName>
    </submittedName>
</protein>
<dbReference type="Gene3D" id="3.40.50.300">
    <property type="entry name" value="P-loop containing nucleotide triphosphate hydrolases"/>
    <property type="match status" value="1"/>
</dbReference>
<gene>
    <name evidence="4" type="ORF">HC235_01775</name>
</gene>
<dbReference type="InterPro" id="IPR027417">
    <property type="entry name" value="P-loop_NTPase"/>
</dbReference>
<dbReference type="GO" id="GO:0005525">
    <property type="term" value="F:GTP binding"/>
    <property type="evidence" value="ECO:0007669"/>
    <property type="project" value="UniProtKB-KW"/>
</dbReference>
<dbReference type="GeneID" id="5055635"/>
<dbReference type="SUPFAM" id="SSF50465">
    <property type="entry name" value="EF-Tu/eEF-1alpha/eIF2-gamma C-terminal domain"/>
    <property type="match status" value="1"/>
</dbReference>
<dbReference type="SUPFAM" id="SSF50447">
    <property type="entry name" value="Translation proteins"/>
    <property type="match status" value="1"/>
</dbReference>
<dbReference type="OMA" id="FRFIQRP"/>
<dbReference type="InterPro" id="IPR009001">
    <property type="entry name" value="Transl_elong_EF1A/Init_IF2_C"/>
</dbReference>
<accession>A0A7L4P7Q9</accession>
<dbReference type="EMBL" id="JAAVJF010000001">
    <property type="protein sequence ID" value="NYR14714.1"/>
    <property type="molecule type" value="Genomic_DNA"/>
</dbReference>
<dbReference type="InterPro" id="IPR009000">
    <property type="entry name" value="Transl_B-barrel_sf"/>
</dbReference>
<evidence type="ECO:0000256" key="1">
    <source>
        <dbReference type="ARBA" id="ARBA00022741"/>
    </source>
</evidence>
<evidence type="ECO:0000313" key="4">
    <source>
        <dbReference type="EMBL" id="NYR14714.1"/>
    </source>
</evidence>
<dbReference type="PANTHER" id="PTHR43721:SF9">
    <property type="entry name" value="GTP-BINDING PROTEIN 1"/>
    <property type="match status" value="1"/>
</dbReference>
<dbReference type="CDD" id="cd04165">
    <property type="entry name" value="GTPBP1_like"/>
    <property type="match status" value="1"/>
</dbReference>
<organism evidence="4 5">
    <name type="scientific">Pyrobaculum arsenaticum</name>
    <dbReference type="NCBI Taxonomy" id="121277"/>
    <lineage>
        <taxon>Archaea</taxon>
        <taxon>Thermoproteota</taxon>
        <taxon>Thermoprotei</taxon>
        <taxon>Thermoproteales</taxon>
        <taxon>Thermoproteaceae</taxon>
        <taxon>Pyrobaculum</taxon>
    </lineage>
</organism>
<dbReference type="GO" id="GO:0003746">
    <property type="term" value="F:translation elongation factor activity"/>
    <property type="evidence" value="ECO:0007669"/>
    <property type="project" value="TreeGrafter"/>
</dbReference>
<proteinExistence type="predicted"/>
<dbReference type="Proteomes" id="UP000554766">
    <property type="component" value="Unassembled WGS sequence"/>
</dbReference>
<dbReference type="Gene3D" id="2.40.30.10">
    <property type="entry name" value="Translation factors"/>
    <property type="match status" value="1"/>
</dbReference>
<dbReference type="Pfam" id="PF00009">
    <property type="entry name" value="GTP_EFTU"/>
    <property type="match status" value="1"/>
</dbReference>
<evidence type="ECO:0000259" key="3">
    <source>
        <dbReference type="PROSITE" id="PS51722"/>
    </source>
</evidence>
<keyword evidence="5" id="KW-1185">Reference proteome</keyword>
<dbReference type="InterPro" id="IPR050055">
    <property type="entry name" value="EF-Tu_GTPase"/>
</dbReference>
<dbReference type="RefSeq" id="WP_011900249.1">
    <property type="nucleotide sequence ID" value="NZ_JAAVJF010000001.1"/>
</dbReference>
<dbReference type="SUPFAM" id="SSF52540">
    <property type="entry name" value="P-loop containing nucleoside triphosphate hydrolases"/>
    <property type="match status" value="1"/>
</dbReference>
<dbReference type="Pfam" id="PF03144">
    <property type="entry name" value="GTP_EFTU_D2"/>
    <property type="match status" value="1"/>
</dbReference>
<dbReference type="PROSITE" id="PS51722">
    <property type="entry name" value="G_TR_2"/>
    <property type="match status" value="1"/>
</dbReference>